<dbReference type="PANTHER" id="PTHR30273:SF2">
    <property type="entry name" value="PROTEIN FECR"/>
    <property type="match status" value="1"/>
</dbReference>
<feature type="domain" description="Protein FecR C-terminal" evidence="3">
    <location>
        <begin position="316"/>
        <end position="384"/>
    </location>
</feature>
<dbReference type="InterPro" id="IPR006860">
    <property type="entry name" value="FecR"/>
</dbReference>
<name>A0A412WUX9_9BACT</name>
<evidence type="ECO:0000259" key="3">
    <source>
        <dbReference type="Pfam" id="PF16344"/>
    </source>
</evidence>
<reference evidence="4 5" key="1">
    <citation type="submission" date="2018-08" db="EMBL/GenBank/DDBJ databases">
        <title>A genome reference for cultivated species of the human gut microbiota.</title>
        <authorList>
            <person name="Zou Y."/>
            <person name="Xue W."/>
            <person name="Luo G."/>
        </authorList>
    </citation>
    <scope>NUCLEOTIDE SEQUENCE [LARGE SCALE GENOMIC DNA]</scope>
    <source>
        <strain evidence="4 5">AF14-49</strain>
    </source>
</reference>
<gene>
    <name evidence="4" type="ORF">DWW18_18840</name>
</gene>
<keyword evidence="1" id="KW-0812">Transmembrane</keyword>
<dbReference type="AlphaFoldDB" id="A0A412WUX9"/>
<comment type="caution">
    <text evidence="4">The sequence shown here is derived from an EMBL/GenBank/DDBJ whole genome shotgun (WGS) entry which is preliminary data.</text>
</comment>
<dbReference type="Gene3D" id="3.55.50.30">
    <property type="match status" value="1"/>
</dbReference>
<feature type="domain" description="FecR protein" evidence="2">
    <location>
        <begin position="180"/>
        <end position="273"/>
    </location>
</feature>
<dbReference type="Pfam" id="PF16344">
    <property type="entry name" value="FecR_C"/>
    <property type="match status" value="1"/>
</dbReference>
<dbReference type="EMBL" id="QRZA01000040">
    <property type="protein sequence ID" value="RGV31084.1"/>
    <property type="molecule type" value="Genomic_DNA"/>
</dbReference>
<sequence length="387" mass="44129">MKRIRKDIEISDLIYKSLRGETSKSEDELLEAWCLEPRNRKLFMELREADHLYEGVADMYNVDTKVPFKNVDDRIRKKKRVRLMKYVSGVAAVLLVGVVLWGLMEKEEKMPVRQVLLSSVSKGKMEPFATLVTTAGKVVYLEDSVKQESLKMGGNKETLKPQESERDVQSVPEQEVEYNVLTTSKQGNIKVVLYDGSLVWLNAGSELRYPNTFVENQRVVYLKGEAYFDVAKDHGHPFVVKTISSEISVLGTSFNVNARENSCVTTLVEGRVRMKHGMLDSVELCAGQQALLTGVGKIRVQVVDTRYYTSWMDNMFAFREAPLREIADVLENWYGCECRFENSALENIPYTTMVERYSDVDSVLQILAGTGDFHYTRIGDLIIIKEK</sequence>
<dbReference type="GeneID" id="86891545"/>
<evidence type="ECO:0000313" key="5">
    <source>
        <dbReference type="Proteomes" id="UP000283589"/>
    </source>
</evidence>
<evidence type="ECO:0000259" key="2">
    <source>
        <dbReference type="Pfam" id="PF04773"/>
    </source>
</evidence>
<dbReference type="Proteomes" id="UP000283589">
    <property type="component" value="Unassembled WGS sequence"/>
</dbReference>
<feature type="transmembrane region" description="Helical" evidence="1">
    <location>
        <begin position="83"/>
        <end position="104"/>
    </location>
</feature>
<keyword evidence="1" id="KW-0472">Membrane</keyword>
<dbReference type="PANTHER" id="PTHR30273">
    <property type="entry name" value="PERIPLASMIC SIGNAL SENSOR AND SIGMA FACTOR ACTIVATOR FECR-RELATED"/>
    <property type="match status" value="1"/>
</dbReference>
<dbReference type="Pfam" id="PF04773">
    <property type="entry name" value="FecR"/>
    <property type="match status" value="1"/>
</dbReference>
<evidence type="ECO:0000256" key="1">
    <source>
        <dbReference type="SAM" id="Phobius"/>
    </source>
</evidence>
<organism evidence="4 5">
    <name type="scientific">Butyricimonas virosa</name>
    <dbReference type="NCBI Taxonomy" id="544645"/>
    <lineage>
        <taxon>Bacteria</taxon>
        <taxon>Pseudomonadati</taxon>
        <taxon>Bacteroidota</taxon>
        <taxon>Bacteroidia</taxon>
        <taxon>Bacteroidales</taxon>
        <taxon>Odoribacteraceae</taxon>
        <taxon>Butyricimonas</taxon>
    </lineage>
</organism>
<protein>
    <submittedName>
        <fullName evidence="4">FecR family protein</fullName>
    </submittedName>
</protein>
<keyword evidence="1" id="KW-1133">Transmembrane helix</keyword>
<dbReference type="InterPro" id="IPR012373">
    <property type="entry name" value="Ferrdict_sens_TM"/>
</dbReference>
<dbReference type="InterPro" id="IPR032508">
    <property type="entry name" value="FecR_C"/>
</dbReference>
<dbReference type="RefSeq" id="WP_087421540.1">
    <property type="nucleotide sequence ID" value="NZ_CALBWO010000011.1"/>
</dbReference>
<evidence type="ECO:0000313" key="4">
    <source>
        <dbReference type="EMBL" id="RGV31084.1"/>
    </source>
</evidence>
<proteinExistence type="predicted"/>
<accession>A0A412WUX9</accession>
<dbReference type="Gene3D" id="2.60.120.1440">
    <property type="match status" value="1"/>
</dbReference>
<dbReference type="GO" id="GO:0016989">
    <property type="term" value="F:sigma factor antagonist activity"/>
    <property type="evidence" value="ECO:0007669"/>
    <property type="project" value="TreeGrafter"/>
</dbReference>